<organism evidence="1 2">
    <name type="scientific">Trifolium medium</name>
    <dbReference type="NCBI Taxonomy" id="97028"/>
    <lineage>
        <taxon>Eukaryota</taxon>
        <taxon>Viridiplantae</taxon>
        <taxon>Streptophyta</taxon>
        <taxon>Embryophyta</taxon>
        <taxon>Tracheophyta</taxon>
        <taxon>Spermatophyta</taxon>
        <taxon>Magnoliopsida</taxon>
        <taxon>eudicotyledons</taxon>
        <taxon>Gunneridae</taxon>
        <taxon>Pentapetalae</taxon>
        <taxon>rosids</taxon>
        <taxon>fabids</taxon>
        <taxon>Fabales</taxon>
        <taxon>Fabaceae</taxon>
        <taxon>Papilionoideae</taxon>
        <taxon>50 kb inversion clade</taxon>
        <taxon>NPAAA clade</taxon>
        <taxon>Hologalegina</taxon>
        <taxon>IRL clade</taxon>
        <taxon>Trifolieae</taxon>
        <taxon>Trifolium</taxon>
    </lineage>
</organism>
<accession>A0A392V504</accession>
<proteinExistence type="predicted"/>
<sequence length="58" mass="6724">MKLTIEQHQGAYGLEDLLRKEYAKYRQSGAVISIFDESLYESVDQKVYLKGRAVWGKL</sequence>
<evidence type="ECO:0000313" key="1">
    <source>
        <dbReference type="EMBL" id="MCI82005.1"/>
    </source>
</evidence>
<keyword evidence="2" id="KW-1185">Reference proteome</keyword>
<evidence type="ECO:0000313" key="2">
    <source>
        <dbReference type="Proteomes" id="UP000265520"/>
    </source>
</evidence>
<name>A0A392V504_9FABA</name>
<comment type="caution">
    <text evidence="1">The sequence shown here is derived from an EMBL/GenBank/DDBJ whole genome shotgun (WGS) entry which is preliminary data.</text>
</comment>
<dbReference type="AlphaFoldDB" id="A0A392V504"/>
<dbReference type="Proteomes" id="UP000265520">
    <property type="component" value="Unassembled WGS sequence"/>
</dbReference>
<protein>
    <submittedName>
        <fullName evidence="1">Uncharacterized protein</fullName>
    </submittedName>
</protein>
<dbReference type="EMBL" id="LXQA011032563">
    <property type="protein sequence ID" value="MCI82005.1"/>
    <property type="molecule type" value="Genomic_DNA"/>
</dbReference>
<reference evidence="1 2" key="1">
    <citation type="journal article" date="2018" name="Front. Plant Sci.">
        <title>Red Clover (Trifolium pratense) and Zigzag Clover (T. medium) - A Picture of Genomic Similarities and Differences.</title>
        <authorList>
            <person name="Dluhosova J."/>
            <person name="Istvanek J."/>
            <person name="Nedelnik J."/>
            <person name="Repkova J."/>
        </authorList>
    </citation>
    <scope>NUCLEOTIDE SEQUENCE [LARGE SCALE GENOMIC DNA]</scope>
    <source>
        <strain evidence="2">cv. 10/8</strain>
        <tissue evidence="1">Leaf</tissue>
    </source>
</reference>